<evidence type="ECO:0000259" key="2">
    <source>
        <dbReference type="Pfam" id="PF22725"/>
    </source>
</evidence>
<organism evidence="3 4">
    <name type="scientific">Campylobacter insulaenigrae NCTC 12927</name>
    <dbReference type="NCBI Taxonomy" id="1031564"/>
    <lineage>
        <taxon>Bacteria</taxon>
        <taxon>Pseudomonadati</taxon>
        <taxon>Campylobacterota</taxon>
        <taxon>Epsilonproteobacteria</taxon>
        <taxon>Campylobacterales</taxon>
        <taxon>Campylobacteraceae</taxon>
        <taxon>Campylobacter</taxon>
    </lineage>
</organism>
<dbReference type="GO" id="GO:0000166">
    <property type="term" value="F:nucleotide binding"/>
    <property type="evidence" value="ECO:0007669"/>
    <property type="project" value="InterPro"/>
</dbReference>
<dbReference type="Pfam" id="PF01408">
    <property type="entry name" value="GFO_IDH_MocA"/>
    <property type="match status" value="1"/>
</dbReference>
<sequence length="287" mass="33280">MIIGLIGLGKMGKNHLKELEKNSKIKKICLFDPFCKENFQHVLYDDFDSFLEEKLDAVIIATPTNTHLQISLKVFTKIKNVLIEKPLALNLEQMLHIQDIAKIHKIKVGIGFCERFNPVILTLKEKLLQDEVISINIQRISLYPQRIIDVGVLSDLSVHDLDLLRFLTQKEITKINIHKDYYHNERFEDEVMMSLELGHILASIHNSWNAKKITRKVTILGKNHTYEADLKNFTLYIDDKKVENLYNNSPLQGEHEEFFKFLQGATTQNLASIEDALKIQEILERVC</sequence>
<dbReference type="KEGG" id="cis:CINS_1034"/>
<accession>A0A0A8H1Q8</accession>
<dbReference type="Pfam" id="PF22725">
    <property type="entry name" value="GFO_IDH_MocA_C3"/>
    <property type="match status" value="1"/>
</dbReference>
<dbReference type="SUPFAM" id="SSF55347">
    <property type="entry name" value="Glyceraldehyde-3-phosphate dehydrogenase-like, C-terminal domain"/>
    <property type="match status" value="1"/>
</dbReference>
<dbReference type="GeneID" id="74431824"/>
<dbReference type="RefSeq" id="WP_039650429.1">
    <property type="nucleotide sequence ID" value="NZ_CP007770.1"/>
</dbReference>
<dbReference type="SUPFAM" id="SSF51735">
    <property type="entry name" value="NAD(P)-binding Rossmann-fold domains"/>
    <property type="match status" value="1"/>
</dbReference>
<gene>
    <name evidence="3" type="ORF">CINS_1034</name>
</gene>
<dbReference type="InterPro" id="IPR051450">
    <property type="entry name" value="Gfo/Idh/MocA_Oxidoreductases"/>
</dbReference>
<protein>
    <submittedName>
        <fullName evidence="3">Oxidoreductase, Gfo/Idh/MocA family</fullName>
    </submittedName>
</protein>
<dbReference type="Gene3D" id="3.40.50.720">
    <property type="entry name" value="NAD(P)-binding Rossmann-like Domain"/>
    <property type="match status" value="1"/>
</dbReference>
<dbReference type="AlphaFoldDB" id="A0A0A8H1Q8"/>
<dbReference type="PANTHER" id="PTHR43377:SF2">
    <property type="entry name" value="BINDING ROSSMANN FOLD OXIDOREDUCTASE, PUTATIVE (AFU_ORTHOLOGUE AFUA_4G00560)-RELATED"/>
    <property type="match status" value="1"/>
</dbReference>
<proteinExistence type="predicted"/>
<feature type="domain" description="Gfo/Idh/MocA-like oxidoreductase N-terminal" evidence="1">
    <location>
        <begin position="3"/>
        <end position="111"/>
    </location>
</feature>
<evidence type="ECO:0000259" key="1">
    <source>
        <dbReference type="Pfam" id="PF01408"/>
    </source>
</evidence>
<feature type="domain" description="GFO/IDH/MocA-like oxidoreductase" evidence="2">
    <location>
        <begin position="149"/>
        <end position="226"/>
    </location>
</feature>
<dbReference type="InterPro" id="IPR036291">
    <property type="entry name" value="NAD(P)-bd_dom_sf"/>
</dbReference>
<dbReference type="Proteomes" id="UP000031163">
    <property type="component" value="Chromosome"/>
</dbReference>
<reference evidence="3 4" key="1">
    <citation type="journal article" date="2014" name="Genome Biol. Evol.">
        <title>Comparative Genomics of the Campylobacter lari Group.</title>
        <authorList>
            <person name="Miller W.G."/>
            <person name="Yee E."/>
            <person name="Chapman M.H."/>
            <person name="Smith T.P."/>
            <person name="Bono J.L."/>
            <person name="Huynh S."/>
            <person name="Parker C.T."/>
            <person name="Vandamme P."/>
            <person name="Luong K."/>
            <person name="Korlach J."/>
        </authorList>
    </citation>
    <scope>NUCLEOTIDE SEQUENCE [LARGE SCALE GENOMIC DNA]</scope>
    <source>
        <strain evidence="3 4">NCTC 12927</strain>
    </source>
</reference>
<dbReference type="Gene3D" id="3.30.360.10">
    <property type="entry name" value="Dihydrodipicolinate Reductase, domain 2"/>
    <property type="match status" value="1"/>
</dbReference>
<dbReference type="HOGENOM" id="CLU_023194_10_2_7"/>
<dbReference type="STRING" id="1031564.CINS_1034"/>
<name>A0A0A8H1Q8_9BACT</name>
<evidence type="ECO:0000313" key="3">
    <source>
        <dbReference type="EMBL" id="AJC87996.1"/>
    </source>
</evidence>
<dbReference type="InterPro" id="IPR055170">
    <property type="entry name" value="GFO_IDH_MocA-like_dom"/>
</dbReference>
<dbReference type="EMBL" id="CP007770">
    <property type="protein sequence ID" value="AJC87996.1"/>
    <property type="molecule type" value="Genomic_DNA"/>
</dbReference>
<dbReference type="PANTHER" id="PTHR43377">
    <property type="entry name" value="BILIVERDIN REDUCTASE A"/>
    <property type="match status" value="1"/>
</dbReference>
<dbReference type="InterPro" id="IPR000683">
    <property type="entry name" value="Gfo/Idh/MocA-like_OxRdtase_N"/>
</dbReference>
<evidence type="ECO:0000313" key="4">
    <source>
        <dbReference type="Proteomes" id="UP000031163"/>
    </source>
</evidence>